<keyword evidence="9" id="KW-1185">Reference proteome</keyword>
<feature type="repeat" description="WD" evidence="6">
    <location>
        <begin position="1"/>
        <end position="35"/>
    </location>
</feature>
<dbReference type="PROSITE" id="PS50082">
    <property type="entry name" value="WD_REPEATS_2"/>
    <property type="match status" value="3"/>
</dbReference>
<evidence type="ECO:0000313" key="8">
    <source>
        <dbReference type="EMBL" id="CAG9856331.1"/>
    </source>
</evidence>
<dbReference type="InterPro" id="IPR019775">
    <property type="entry name" value="WD40_repeat_CS"/>
</dbReference>
<dbReference type="GO" id="GO:0032535">
    <property type="term" value="P:regulation of cellular component size"/>
    <property type="evidence" value="ECO:0007669"/>
    <property type="project" value="UniProtKB-ARBA"/>
</dbReference>
<dbReference type="InterPro" id="IPR001680">
    <property type="entry name" value="WD40_rpt"/>
</dbReference>
<evidence type="ECO:0000256" key="2">
    <source>
        <dbReference type="ARBA" id="ARBA00009890"/>
    </source>
</evidence>
<evidence type="ECO:0000256" key="6">
    <source>
        <dbReference type="PROSITE-ProRule" id="PRU00221"/>
    </source>
</evidence>
<keyword evidence="4 6" id="KW-0853">WD repeat</keyword>
<evidence type="ECO:0000313" key="9">
    <source>
        <dbReference type="Proteomes" id="UP001153712"/>
    </source>
</evidence>
<dbReference type="AlphaFoldDB" id="A0A9N9TK56"/>
<dbReference type="Proteomes" id="UP001153712">
    <property type="component" value="Chromosome 12"/>
</dbReference>
<dbReference type="InterPro" id="IPR037588">
    <property type="entry name" value="MLST8"/>
</dbReference>
<comment type="subcellular location">
    <subcellularLocation>
        <location evidence="1 7">Cytoplasm</location>
    </subcellularLocation>
</comment>
<dbReference type="GO" id="GO:0005737">
    <property type="term" value="C:cytoplasm"/>
    <property type="evidence" value="ECO:0007669"/>
    <property type="project" value="UniProtKB-SubCell"/>
</dbReference>
<dbReference type="InterPro" id="IPR015943">
    <property type="entry name" value="WD40/YVTN_repeat-like_dom_sf"/>
</dbReference>
<comment type="subunit">
    <text evidence="7">Part of TORC1 complex. Part of the TORC2 complex.</text>
</comment>
<comment type="similarity">
    <text evidence="2 7">Belongs to the WD repeat LST8 family.</text>
</comment>
<dbReference type="InterPro" id="IPR036322">
    <property type="entry name" value="WD40_repeat_dom_sf"/>
</dbReference>
<dbReference type="GO" id="GO:0032956">
    <property type="term" value="P:regulation of actin cytoskeleton organization"/>
    <property type="evidence" value="ECO:0007669"/>
    <property type="project" value="TreeGrafter"/>
</dbReference>
<dbReference type="Gene3D" id="2.130.10.10">
    <property type="entry name" value="YVTN repeat-like/Quinoprotein amine dehydrogenase"/>
    <property type="match status" value="1"/>
</dbReference>
<organism evidence="8 9">
    <name type="scientific">Phyllotreta striolata</name>
    <name type="common">Striped flea beetle</name>
    <name type="synonym">Crioceris striolata</name>
    <dbReference type="NCBI Taxonomy" id="444603"/>
    <lineage>
        <taxon>Eukaryota</taxon>
        <taxon>Metazoa</taxon>
        <taxon>Ecdysozoa</taxon>
        <taxon>Arthropoda</taxon>
        <taxon>Hexapoda</taxon>
        <taxon>Insecta</taxon>
        <taxon>Pterygota</taxon>
        <taxon>Neoptera</taxon>
        <taxon>Endopterygota</taxon>
        <taxon>Coleoptera</taxon>
        <taxon>Polyphaga</taxon>
        <taxon>Cucujiformia</taxon>
        <taxon>Chrysomeloidea</taxon>
        <taxon>Chrysomelidae</taxon>
        <taxon>Galerucinae</taxon>
        <taxon>Alticini</taxon>
        <taxon>Phyllotreta</taxon>
    </lineage>
</organism>
<dbReference type="PANTHER" id="PTHR19842">
    <property type="entry name" value="G BETA-LIKE PROTEIN GBL"/>
    <property type="match status" value="1"/>
</dbReference>
<accession>A0A9N9TK56</accession>
<evidence type="ECO:0000256" key="5">
    <source>
        <dbReference type="ARBA" id="ARBA00022737"/>
    </source>
</evidence>
<dbReference type="SMART" id="SM00320">
    <property type="entry name" value="WD40"/>
    <property type="match status" value="6"/>
</dbReference>
<dbReference type="OrthoDB" id="400at2759"/>
<dbReference type="GO" id="GO:0051897">
    <property type="term" value="P:positive regulation of phosphatidylinositol 3-kinase/protein kinase B signal transduction"/>
    <property type="evidence" value="ECO:0007669"/>
    <property type="project" value="UniProtKB-ARBA"/>
</dbReference>
<dbReference type="FunFam" id="2.130.10.10:FF:000505">
    <property type="entry name" value="Blast:Protein LST8 homolog"/>
    <property type="match status" value="1"/>
</dbReference>
<protein>
    <recommendedName>
        <fullName evidence="7">Target of rapamycin complex subunit lst8</fullName>
        <shortName evidence="7">TORC subunit lst8</shortName>
    </recommendedName>
</protein>
<feature type="repeat" description="WD" evidence="6">
    <location>
        <begin position="79"/>
        <end position="114"/>
    </location>
</feature>
<name>A0A9N9TK56_PHYSR</name>
<feature type="repeat" description="WD" evidence="6">
    <location>
        <begin position="214"/>
        <end position="248"/>
    </location>
</feature>
<dbReference type="GO" id="GO:0031931">
    <property type="term" value="C:TORC1 complex"/>
    <property type="evidence" value="ECO:0007669"/>
    <property type="project" value="UniProtKB-UniRule"/>
</dbReference>
<evidence type="ECO:0000256" key="3">
    <source>
        <dbReference type="ARBA" id="ARBA00022490"/>
    </source>
</evidence>
<dbReference type="Pfam" id="PF00400">
    <property type="entry name" value="WD40"/>
    <property type="match status" value="6"/>
</dbReference>
<evidence type="ECO:0000256" key="1">
    <source>
        <dbReference type="ARBA" id="ARBA00004496"/>
    </source>
</evidence>
<comment type="function">
    <text evidence="7">Subunit of TORC1 and TORC2, which regulate cell growth and survival in response to nutrient and hormonal signals.</text>
</comment>
<keyword evidence="3 7" id="KW-0963">Cytoplasm</keyword>
<gene>
    <name evidence="8" type="ORF">PHYEVI_LOCUS2754</name>
</gene>
<dbReference type="PRINTS" id="PR00320">
    <property type="entry name" value="GPROTEINBRPT"/>
</dbReference>
<evidence type="ECO:0000256" key="4">
    <source>
        <dbReference type="ARBA" id="ARBA00022574"/>
    </source>
</evidence>
<reference evidence="8" key="1">
    <citation type="submission" date="2022-01" db="EMBL/GenBank/DDBJ databases">
        <authorList>
            <person name="King R."/>
        </authorList>
    </citation>
    <scope>NUCLEOTIDE SEQUENCE</scope>
</reference>
<dbReference type="PROSITE" id="PS50294">
    <property type="entry name" value="WD_REPEATS_REGION"/>
    <property type="match status" value="2"/>
</dbReference>
<dbReference type="PROSITE" id="PS00678">
    <property type="entry name" value="WD_REPEATS_1"/>
    <property type="match status" value="1"/>
</dbReference>
<keyword evidence="5 7" id="KW-0677">Repeat</keyword>
<evidence type="ECO:0000256" key="7">
    <source>
        <dbReference type="RuleBase" id="RU369068"/>
    </source>
</evidence>
<sequence>MTIDNLESDNIILATGGYDHTIKLWQTHTGICTRTLQHAESQVNALEITPDRQHLAAASYQHIYMYDLASNNHNAIVNYEGTSKNVTCVGFQEDGKWMYSGGEDSRARIWDLRSRNNQCPKIFEVQSPINCVALHPNQVELFVGDQNGIIYRWDLRTDNNEQLIPENDAVILDVEISPDSKLMASVNNKGRCYIWSLVTGMVDTPTKMVPKQKFEAHTRHTLKCKFSADSSLLATTSADTTTRIWRVDENFGLLREIKQPESQRWVWDAAFSADGQYLFTGESLSITPSSSGFARLWNLESGAMEREYAGHQKAITALAFRDTS</sequence>
<dbReference type="PANTHER" id="PTHR19842:SF0">
    <property type="entry name" value="TARGET OF RAPAMYCIN COMPLEX SUBUNIT LST8"/>
    <property type="match status" value="1"/>
</dbReference>
<dbReference type="GO" id="GO:0031932">
    <property type="term" value="C:TORC2 complex"/>
    <property type="evidence" value="ECO:0007669"/>
    <property type="project" value="UniProtKB-UniRule"/>
</dbReference>
<dbReference type="GO" id="GO:0038203">
    <property type="term" value="P:TORC2 signaling"/>
    <property type="evidence" value="ECO:0007669"/>
    <property type="project" value="UniProtKB-ARBA"/>
</dbReference>
<dbReference type="InterPro" id="IPR020472">
    <property type="entry name" value="WD40_PAC1"/>
</dbReference>
<proteinExistence type="inferred from homology"/>
<dbReference type="PROSITE" id="PS50231">
    <property type="entry name" value="RICIN_B_LECTIN"/>
    <property type="match status" value="1"/>
</dbReference>
<dbReference type="EMBL" id="OU900105">
    <property type="protein sequence ID" value="CAG9856331.1"/>
    <property type="molecule type" value="Genomic_DNA"/>
</dbReference>
<dbReference type="SUPFAM" id="SSF50978">
    <property type="entry name" value="WD40 repeat-like"/>
    <property type="match status" value="1"/>
</dbReference>